<dbReference type="SUPFAM" id="SSF46548">
    <property type="entry name" value="alpha-helical ferredoxin"/>
    <property type="match status" value="1"/>
</dbReference>
<dbReference type="GO" id="GO:0051536">
    <property type="term" value="F:iron-sulfur cluster binding"/>
    <property type="evidence" value="ECO:0007669"/>
    <property type="project" value="UniProtKB-KW"/>
</dbReference>
<dbReference type="SUPFAM" id="SSF51430">
    <property type="entry name" value="NAD(P)-linked oxidoreductase"/>
    <property type="match status" value="1"/>
</dbReference>
<sequence>MAQAKKLGFGFMRLPIIGGNPLLIDNKQVRKMADKFISEGFTYFDTAYMYHGGLSEGALRKAVVERYPRDKFTIADKMPVSMVRTASGLERVFARQLKRCGVEFFDYYLLHNLGEENYRKAEALNAFEFIARKKEEGYIKKIGFSYHDSARLLGEILTAHPEVEFVQLQINYADWEHETIQSRKCYEVATAHGKPVIVMEPVKGGNLARVPEEAEKLFKAYAPDMSAASWAIRFAASLDNVFMVLSGMSCEAQLDDNVAYMKDFRPLDEEEKRIVFRVADMMTGNTAIPCTACAYCVNGCPKHIPIPQYFALYNAEKNFRSYMFSTQKEYYGNLIKTHGRAKDCIGCRKCEHACPQHLKVSELMKMVSKVFD</sequence>
<dbReference type="PROSITE" id="PS51379">
    <property type="entry name" value="4FE4S_FER_2"/>
    <property type="match status" value="1"/>
</dbReference>
<dbReference type="InterPro" id="IPR036812">
    <property type="entry name" value="NAD(P)_OxRdtase_dom_sf"/>
</dbReference>
<dbReference type="Pfam" id="PF13187">
    <property type="entry name" value="Fer4_9"/>
    <property type="match status" value="1"/>
</dbReference>
<evidence type="ECO:0000313" key="6">
    <source>
        <dbReference type="Proteomes" id="UP000727857"/>
    </source>
</evidence>
<protein>
    <submittedName>
        <fullName evidence="5">Aldo/keto reductase</fullName>
    </submittedName>
</protein>
<evidence type="ECO:0000256" key="3">
    <source>
        <dbReference type="ARBA" id="ARBA00023014"/>
    </source>
</evidence>
<dbReference type="PANTHER" id="PTHR43312">
    <property type="entry name" value="D-THREO-ALDOSE 1-DEHYDROGENASE"/>
    <property type="match status" value="1"/>
</dbReference>
<comment type="caution">
    <text evidence="5">The sequence shown here is derived from an EMBL/GenBank/DDBJ whole genome shotgun (WGS) entry which is preliminary data.</text>
</comment>
<dbReference type="InterPro" id="IPR017900">
    <property type="entry name" value="4Fe4S_Fe_S_CS"/>
</dbReference>
<dbReference type="GO" id="GO:0046872">
    <property type="term" value="F:metal ion binding"/>
    <property type="evidence" value="ECO:0007669"/>
    <property type="project" value="UniProtKB-KW"/>
</dbReference>
<evidence type="ECO:0000256" key="2">
    <source>
        <dbReference type="ARBA" id="ARBA00023004"/>
    </source>
</evidence>
<dbReference type="AlphaFoldDB" id="A0A940DG01"/>
<dbReference type="Gene3D" id="3.20.20.100">
    <property type="entry name" value="NADP-dependent oxidoreductase domain"/>
    <property type="match status" value="1"/>
</dbReference>
<dbReference type="CDD" id="cd19096">
    <property type="entry name" value="AKR_Fe-S_oxidoreductase"/>
    <property type="match status" value="1"/>
</dbReference>
<evidence type="ECO:0000256" key="1">
    <source>
        <dbReference type="ARBA" id="ARBA00022723"/>
    </source>
</evidence>
<dbReference type="Gene3D" id="3.30.70.20">
    <property type="match status" value="1"/>
</dbReference>
<accession>A0A940DG01</accession>
<gene>
    <name evidence="5" type="ORF">IAB16_01305</name>
</gene>
<dbReference type="Proteomes" id="UP000727857">
    <property type="component" value="Unassembled WGS sequence"/>
</dbReference>
<feature type="domain" description="4Fe-4S ferredoxin-type" evidence="4">
    <location>
        <begin position="335"/>
        <end position="363"/>
    </location>
</feature>
<reference evidence="5" key="1">
    <citation type="submission" date="2020-10" db="EMBL/GenBank/DDBJ databases">
        <authorList>
            <person name="Gilroy R."/>
        </authorList>
    </citation>
    <scope>NUCLEOTIDE SEQUENCE</scope>
    <source>
        <strain evidence="5">517</strain>
    </source>
</reference>
<evidence type="ECO:0000259" key="4">
    <source>
        <dbReference type="PROSITE" id="PS51379"/>
    </source>
</evidence>
<evidence type="ECO:0000313" key="5">
    <source>
        <dbReference type="EMBL" id="MBO8423649.1"/>
    </source>
</evidence>
<reference evidence="5" key="2">
    <citation type="journal article" date="2021" name="PeerJ">
        <title>Extensive microbial diversity within the chicken gut microbiome revealed by metagenomics and culture.</title>
        <authorList>
            <person name="Gilroy R."/>
            <person name="Ravi A."/>
            <person name="Getino M."/>
            <person name="Pursley I."/>
            <person name="Horton D.L."/>
            <person name="Alikhan N.F."/>
            <person name="Baker D."/>
            <person name="Gharbi K."/>
            <person name="Hall N."/>
            <person name="Watson M."/>
            <person name="Adriaenssens E.M."/>
            <person name="Foster-Nyarko E."/>
            <person name="Jarju S."/>
            <person name="Secka A."/>
            <person name="Antonio M."/>
            <person name="Oren A."/>
            <person name="Chaudhuri R.R."/>
            <person name="La Ragione R."/>
            <person name="Hildebrand F."/>
            <person name="Pallen M.J."/>
        </authorList>
    </citation>
    <scope>NUCLEOTIDE SEQUENCE</scope>
    <source>
        <strain evidence="5">517</strain>
    </source>
</reference>
<dbReference type="PROSITE" id="PS00198">
    <property type="entry name" value="4FE4S_FER_1"/>
    <property type="match status" value="1"/>
</dbReference>
<dbReference type="EMBL" id="JADINF010000032">
    <property type="protein sequence ID" value="MBO8423649.1"/>
    <property type="molecule type" value="Genomic_DNA"/>
</dbReference>
<name>A0A940DG01_9FIRM</name>
<keyword evidence="1" id="KW-0479">Metal-binding</keyword>
<organism evidence="5 6">
    <name type="scientific">Candidatus Stercoripulliclostridium pullicola</name>
    <dbReference type="NCBI Taxonomy" id="2840953"/>
    <lineage>
        <taxon>Bacteria</taxon>
        <taxon>Bacillati</taxon>
        <taxon>Bacillota</taxon>
        <taxon>Clostridia</taxon>
        <taxon>Eubacteriales</taxon>
        <taxon>Candidatus Stercoripulliclostridium</taxon>
    </lineage>
</organism>
<dbReference type="Pfam" id="PF00248">
    <property type="entry name" value="Aldo_ket_red"/>
    <property type="match status" value="1"/>
</dbReference>
<dbReference type="PANTHER" id="PTHR43312:SF2">
    <property type="entry name" value="OXIDOREDUCTASE"/>
    <property type="match status" value="1"/>
</dbReference>
<proteinExistence type="predicted"/>
<dbReference type="InterPro" id="IPR053135">
    <property type="entry name" value="AKR2_Oxidoreductase"/>
</dbReference>
<keyword evidence="3" id="KW-0411">Iron-sulfur</keyword>
<keyword evidence="2" id="KW-0408">Iron</keyword>
<dbReference type="InterPro" id="IPR023210">
    <property type="entry name" value="NADP_OxRdtase_dom"/>
</dbReference>
<dbReference type="InterPro" id="IPR017896">
    <property type="entry name" value="4Fe4S_Fe-S-bd"/>
</dbReference>